<evidence type="ECO:0000256" key="1">
    <source>
        <dbReference type="ARBA" id="ARBA00005715"/>
    </source>
</evidence>
<dbReference type="GO" id="GO:0016301">
    <property type="term" value="F:kinase activity"/>
    <property type="evidence" value="ECO:0007669"/>
    <property type="project" value="UniProtKB-KW"/>
</dbReference>
<evidence type="ECO:0000256" key="3">
    <source>
        <dbReference type="ARBA" id="ARBA00022741"/>
    </source>
</evidence>
<dbReference type="Pfam" id="PF07005">
    <property type="entry name" value="SBD_N"/>
    <property type="match status" value="1"/>
</dbReference>
<reference evidence="9" key="2">
    <citation type="submission" date="2022-09" db="EMBL/GenBank/DDBJ databases">
        <title>Rouxiella aceris sp. nov., isolated from tree sap and emended description of the genus Rhouxiella.</title>
        <authorList>
            <person name="Kim I.S."/>
        </authorList>
    </citation>
    <scope>NUCLEOTIDE SEQUENCE</scope>
    <source>
        <strain evidence="9">SAP-2</strain>
    </source>
</reference>
<dbReference type="InterPro" id="IPR031475">
    <property type="entry name" value="NBD_C"/>
</dbReference>
<dbReference type="InterPro" id="IPR042213">
    <property type="entry name" value="NBD_C_sf"/>
</dbReference>
<keyword evidence="3" id="KW-0547">Nucleotide-binding</keyword>
<comment type="similarity">
    <text evidence="1">Belongs to the four-carbon acid sugar kinase family.</text>
</comment>
<dbReference type="SUPFAM" id="SSF142764">
    <property type="entry name" value="YgbK-like"/>
    <property type="match status" value="1"/>
</dbReference>
<feature type="domain" description="Four-carbon acid sugar kinase nucleotide binding" evidence="8">
    <location>
        <begin position="264"/>
        <end position="435"/>
    </location>
</feature>
<evidence type="ECO:0000256" key="6">
    <source>
        <dbReference type="ARBA" id="ARBA00023277"/>
    </source>
</evidence>
<evidence type="ECO:0000313" key="10">
    <source>
        <dbReference type="Proteomes" id="UP000705283"/>
    </source>
</evidence>
<organism evidence="9 10">
    <name type="scientific">Rouxiella silvae</name>
    <dbReference type="NCBI Taxonomy" id="1646373"/>
    <lineage>
        <taxon>Bacteria</taxon>
        <taxon>Pseudomonadati</taxon>
        <taxon>Pseudomonadota</taxon>
        <taxon>Gammaproteobacteria</taxon>
        <taxon>Enterobacterales</taxon>
        <taxon>Yersiniaceae</taxon>
        <taxon>Rouxiella</taxon>
    </lineage>
</organism>
<feature type="domain" description="Four-carbon acid sugar kinase N-terminal" evidence="7">
    <location>
        <begin position="16"/>
        <end position="241"/>
    </location>
</feature>
<comment type="caution">
    <text evidence="9">The sequence shown here is derived from an EMBL/GenBank/DDBJ whole genome shotgun (WGS) entry which is preliminary data.</text>
</comment>
<dbReference type="InterPro" id="IPR037051">
    <property type="entry name" value="4-carb_acid_sugar_kinase_N_sf"/>
</dbReference>
<keyword evidence="2" id="KW-0808">Transferase</keyword>
<evidence type="ECO:0000313" key="9">
    <source>
        <dbReference type="EMBL" id="MBF6637836.1"/>
    </source>
</evidence>
<dbReference type="EMBL" id="JADMKS010000005">
    <property type="protein sequence ID" value="MBF6637836.1"/>
    <property type="molecule type" value="Genomic_DNA"/>
</dbReference>
<dbReference type="Gene3D" id="3.40.980.20">
    <property type="entry name" value="Four-carbon acid sugar kinase, nucleotide binding domain"/>
    <property type="match status" value="1"/>
</dbReference>
<dbReference type="Proteomes" id="UP000705283">
    <property type="component" value="Unassembled WGS sequence"/>
</dbReference>
<reference evidence="9" key="1">
    <citation type="submission" date="2020-11" db="EMBL/GenBank/DDBJ databases">
        <authorList>
            <person name="Lee S.D."/>
        </authorList>
    </citation>
    <scope>NUCLEOTIDE SEQUENCE</scope>
    <source>
        <strain evidence="9">SAP-2</strain>
    </source>
</reference>
<evidence type="ECO:0000256" key="4">
    <source>
        <dbReference type="ARBA" id="ARBA00022777"/>
    </source>
</evidence>
<keyword evidence="4 9" id="KW-0418">Kinase</keyword>
<sequence>MAKTVTTTDLRAATQILAIADDFTGANDTGVALVEHGMVVCVRFDLTGCTRREGAGRALIYSTDSRALSAAEAAKSVTMAIEKALPTFTSRRWVFKKMDSTLRGNPGAETEAALMALDCPLAIVATAVPELGRVVVEGLCYVKGCLLTDTEFGTDPKTPVKTANVGMRFAEQTALRQHHVSLNALRANDFQTQLTALVDAGIRIVIVDSQTSEDLACLVLAAETLPFRPLLVGASGLSQALASHCLNEIKTSPPFEVRRPAPVLAVVGSMSEAAAGQIAFALQHRSAELINIDVLTLFTDRATELLTPLSMQICSAIEKGRHCIVSTCQNTDQRQYVAQFCQQNQISRLQMGNSIATFIGQLIQYVFQTIKTQPSGVYLSGGDIALAVARALGAKGFEIKGQIAGCVPWGYLQESQIECLPVMTKAGGFGHENTLLEVLRFFEEKLSD</sequence>
<dbReference type="Gene3D" id="3.40.50.10840">
    <property type="entry name" value="Putative sugar-binding, N-terminal domain"/>
    <property type="match status" value="1"/>
</dbReference>
<dbReference type="Pfam" id="PF17042">
    <property type="entry name" value="NBD_C"/>
    <property type="match status" value="1"/>
</dbReference>
<dbReference type="InterPro" id="IPR010737">
    <property type="entry name" value="4-carb_acid_sugar_kinase_N"/>
</dbReference>
<keyword evidence="5" id="KW-0067">ATP-binding</keyword>
<accession>A0AA40X354</accession>
<keyword evidence="6" id="KW-0119">Carbohydrate metabolism</keyword>
<dbReference type="AlphaFoldDB" id="A0AA40X354"/>
<evidence type="ECO:0000256" key="5">
    <source>
        <dbReference type="ARBA" id="ARBA00022840"/>
    </source>
</evidence>
<protein>
    <submittedName>
        <fullName evidence="9">Four-carbon acid sugar kinase family protein</fullName>
    </submittedName>
</protein>
<dbReference type="RefSeq" id="WP_194978248.1">
    <property type="nucleotide sequence ID" value="NZ_JADMKS010000005.1"/>
</dbReference>
<evidence type="ECO:0000259" key="8">
    <source>
        <dbReference type="Pfam" id="PF17042"/>
    </source>
</evidence>
<proteinExistence type="inferred from homology"/>
<evidence type="ECO:0000256" key="2">
    <source>
        <dbReference type="ARBA" id="ARBA00022679"/>
    </source>
</evidence>
<gene>
    <name evidence="9" type="ORF">ITX54_14320</name>
</gene>
<dbReference type="GO" id="GO:0005524">
    <property type="term" value="F:ATP binding"/>
    <property type="evidence" value="ECO:0007669"/>
    <property type="project" value="UniProtKB-KW"/>
</dbReference>
<evidence type="ECO:0000259" key="7">
    <source>
        <dbReference type="Pfam" id="PF07005"/>
    </source>
</evidence>
<name>A0AA40X354_9GAMM</name>
<dbReference type="NCBIfam" id="NF047819">
    <property type="entry name" value="ThrnKinDtnkGamma"/>
    <property type="match status" value="1"/>
</dbReference>